<keyword evidence="2" id="KW-1185">Reference proteome</keyword>
<proteinExistence type="predicted"/>
<evidence type="ECO:0000313" key="1">
    <source>
        <dbReference type="EMBL" id="POV95288.1"/>
    </source>
</evidence>
<gene>
    <name evidence="1" type="ORF">PSTT_16333</name>
</gene>
<dbReference type="EMBL" id="PKSL01000352">
    <property type="protein sequence ID" value="POV95288.1"/>
    <property type="molecule type" value="Genomic_DNA"/>
</dbReference>
<accession>A0A2S4UDC4</accession>
<dbReference type="VEuPathDB" id="FungiDB:PSTT_16333"/>
<comment type="caution">
    <text evidence="1">The sequence shown here is derived from an EMBL/GenBank/DDBJ whole genome shotgun (WGS) entry which is preliminary data.</text>
</comment>
<dbReference type="AlphaFoldDB" id="A0A2S4UDC4"/>
<name>A0A2S4UDC4_9BASI</name>
<sequence>MNSKQLKRWFESTQQYSAYLSNLWDLLIEADGAPEGDRVVIREITEAARDLNWFTTWNIQFTLAIDNYKQLARSLGHIP</sequence>
<protein>
    <submittedName>
        <fullName evidence="1">Uncharacterized protein</fullName>
    </submittedName>
</protein>
<dbReference type="Proteomes" id="UP000239156">
    <property type="component" value="Unassembled WGS sequence"/>
</dbReference>
<organism evidence="1 2">
    <name type="scientific">Puccinia striiformis</name>
    <dbReference type="NCBI Taxonomy" id="27350"/>
    <lineage>
        <taxon>Eukaryota</taxon>
        <taxon>Fungi</taxon>
        <taxon>Dikarya</taxon>
        <taxon>Basidiomycota</taxon>
        <taxon>Pucciniomycotina</taxon>
        <taxon>Pucciniomycetes</taxon>
        <taxon>Pucciniales</taxon>
        <taxon>Pucciniaceae</taxon>
        <taxon>Puccinia</taxon>
    </lineage>
</organism>
<reference evidence="1" key="1">
    <citation type="submission" date="2017-12" db="EMBL/GenBank/DDBJ databases">
        <title>Gene loss provides genomic basis for host adaptation in cereal stripe rust fungi.</title>
        <authorList>
            <person name="Xia C."/>
        </authorList>
    </citation>
    <scope>NUCLEOTIDE SEQUENCE [LARGE SCALE GENOMIC DNA]</scope>
    <source>
        <strain evidence="1">93-210</strain>
    </source>
</reference>
<evidence type="ECO:0000313" key="2">
    <source>
        <dbReference type="Proteomes" id="UP000239156"/>
    </source>
</evidence>